<name>A0AAJ0GCX4_9PEZI</name>
<dbReference type="InterPro" id="IPR047122">
    <property type="entry name" value="Trans-enoyl_RdTase-like"/>
</dbReference>
<dbReference type="GO" id="GO:0016651">
    <property type="term" value="F:oxidoreductase activity, acting on NAD(P)H"/>
    <property type="evidence" value="ECO:0007669"/>
    <property type="project" value="InterPro"/>
</dbReference>
<dbReference type="AlphaFoldDB" id="A0AAJ0GCX4"/>
<reference evidence="5" key="1">
    <citation type="submission" date="2023-04" db="EMBL/GenBank/DDBJ databases">
        <title>Black Yeasts Isolated from many extreme environments.</title>
        <authorList>
            <person name="Coleine C."/>
            <person name="Stajich J.E."/>
            <person name="Selbmann L."/>
        </authorList>
    </citation>
    <scope>NUCLEOTIDE SEQUENCE</scope>
    <source>
        <strain evidence="5">CCFEE 5312</strain>
    </source>
</reference>
<dbReference type="InterPro" id="IPR013149">
    <property type="entry name" value="ADH-like_C"/>
</dbReference>
<evidence type="ECO:0000313" key="5">
    <source>
        <dbReference type="EMBL" id="KAK3054841.1"/>
    </source>
</evidence>
<dbReference type="SMART" id="SM00829">
    <property type="entry name" value="PKS_ER"/>
    <property type="match status" value="1"/>
</dbReference>
<dbReference type="Pfam" id="PF00107">
    <property type="entry name" value="ADH_zinc_N"/>
    <property type="match status" value="1"/>
</dbReference>
<evidence type="ECO:0000256" key="3">
    <source>
        <dbReference type="ARBA" id="ARBA00023002"/>
    </source>
</evidence>
<protein>
    <recommendedName>
        <fullName evidence="4">Enoyl reductase (ER) domain-containing protein</fullName>
    </recommendedName>
</protein>
<dbReference type="InterPro" id="IPR020843">
    <property type="entry name" value="ER"/>
</dbReference>
<evidence type="ECO:0000259" key="4">
    <source>
        <dbReference type="SMART" id="SM00829"/>
    </source>
</evidence>
<dbReference type="EMBL" id="JAWDJX010000010">
    <property type="protein sequence ID" value="KAK3054841.1"/>
    <property type="molecule type" value="Genomic_DNA"/>
</dbReference>
<dbReference type="InterPro" id="IPR011032">
    <property type="entry name" value="GroES-like_sf"/>
</dbReference>
<evidence type="ECO:0000313" key="6">
    <source>
        <dbReference type="Proteomes" id="UP001271007"/>
    </source>
</evidence>
<accession>A0AAJ0GCX4</accession>
<dbReference type="CDD" id="cd08249">
    <property type="entry name" value="enoyl_reductase_like"/>
    <property type="match status" value="1"/>
</dbReference>
<feature type="domain" description="Enoyl reductase (ER)" evidence="4">
    <location>
        <begin position="20"/>
        <end position="286"/>
    </location>
</feature>
<organism evidence="5 6">
    <name type="scientific">Extremus antarcticus</name>
    <dbReference type="NCBI Taxonomy" id="702011"/>
    <lineage>
        <taxon>Eukaryota</taxon>
        <taxon>Fungi</taxon>
        <taxon>Dikarya</taxon>
        <taxon>Ascomycota</taxon>
        <taxon>Pezizomycotina</taxon>
        <taxon>Dothideomycetes</taxon>
        <taxon>Dothideomycetidae</taxon>
        <taxon>Mycosphaerellales</taxon>
        <taxon>Extremaceae</taxon>
        <taxon>Extremus</taxon>
    </lineage>
</organism>
<dbReference type="Pfam" id="PF08240">
    <property type="entry name" value="ADH_N"/>
    <property type="match status" value="1"/>
</dbReference>
<dbReference type="InterPro" id="IPR013154">
    <property type="entry name" value="ADH-like_N"/>
</dbReference>
<dbReference type="Proteomes" id="UP001271007">
    <property type="component" value="Unassembled WGS sequence"/>
</dbReference>
<dbReference type="Gene3D" id="3.90.180.10">
    <property type="entry name" value="Medium-chain alcohol dehydrogenases, catalytic domain"/>
    <property type="match status" value="1"/>
</dbReference>
<dbReference type="Gene3D" id="3.40.50.720">
    <property type="entry name" value="NAD(P)-binding Rossmann-like Domain"/>
    <property type="match status" value="1"/>
</dbReference>
<dbReference type="InterPro" id="IPR036291">
    <property type="entry name" value="NAD(P)-bd_dom_sf"/>
</dbReference>
<proteinExistence type="inferred from homology"/>
<dbReference type="SUPFAM" id="SSF51735">
    <property type="entry name" value="NAD(P)-binding Rossmann-fold domains"/>
    <property type="match status" value="1"/>
</dbReference>
<comment type="similarity">
    <text evidence="1">Belongs to the zinc-containing alcohol dehydrogenase family.</text>
</comment>
<dbReference type="PANTHER" id="PTHR45348">
    <property type="entry name" value="HYPOTHETICAL OXIDOREDUCTASE (EUROFUNG)"/>
    <property type="match status" value="1"/>
</dbReference>
<keyword evidence="3" id="KW-0560">Oxidoreductase</keyword>
<gene>
    <name evidence="5" type="ORF">LTR09_003999</name>
</gene>
<keyword evidence="6" id="KW-1185">Reference proteome</keyword>
<dbReference type="PANTHER" id="PTHR45348:SF2">
    <property type="entry name" value="ZINC-TYPE ALCOHOL DEHYDROGENASE-LIKE PROTEIN C2E1P3.01"/>
    <property type="match status" value="1"/>
</dbReference>
<sequence length="347" mass="37314">MSGNEIFKPKNVAAWALKKKDHTLVVSKADYTPPPKNYVAIKVVDVAVNPIDWIMQDQDLFGIDYPNVFGQDVAGEIVEVGEKVEEFRVGQRVIAHCASYTEPAKGGFQKYTIVHHNRVAELPYEIGTAQGVVLPLGISTAAAGLYQKDFLNLPFPTLKPDALDRTVIIWGGSSSVGSCCIQLAVASGATVVTTASPSNFEYCRKLGADQVFDYHDDDVEDQIVKALKGKTVVGAYHAVGADGAVQACARIVDRTKGKAIVVTVRGVPEKGIPSSVRAKSIGSGAIFDNDVGPYIWRDFLPKALDQGKILPKPDPLIVGEELRSVQLGLDKQKKGVSAQKVVVTNIS</sequence>
<dbReference type="SUPFAM" id="SSF50129">
    <property type="entry name" value="GroES-like"/>
    <property type="match status" value="1"/>
</dbReference>
<comment type="subunit">
    <text evidence="2">Monomer.</text>
</comment>
<comment type="caution">
    <text evidence="5">The sequence shown here is derived from an EMBL/GenBank/DDBJ whole genome shotgun (WGS) entry which is preliminary data.</text>
</comment>
<evidence type="ECO:0000256" key="1">
    <source>
        <dbReference type="ARBA" id="ARBA00008072"/>
    </source>
</evidence>
<evidence type="ECO:0000256" key="2">
    <source>
        <dbReference type="ARBA" id="ARBA00011245"/>
    </source>
</evidence>